<evidence type="ECO:0000313" key="2">
    <source>
        <dbReference type="EMBL" id="GJN20869.1"/>
    </source>
</evidence>
<accession>A0AAV5EEA9</accession>
<proteinExistence type="predicted"/>
<reference evidence="2" key="2">
    <citation type="submission" date="2021-12" db="EMBL/GenBank/DDBJ databases">
        <title>Resequencing data analysis of finger millet.</title>
        <authorList>
            <person name="Hatakeyama M."/>
            <person name="Aluri S."/>
            <person name="Balachadran M.T."/>
            <person name="Sivarajan S.R."/>
            <person name="Poveda L."/>
            <person name="Shimizu-Inatsugi R."/>
            <person name="Schlapbach R."/>
            <person name="Sreeman S.M."/>
            <person name="Shimizu K.K."/>
        </authorList>
    </citation>
    <scope>NUCLEOTIDE SEQUENCE</scope>
</reference>
<comment type="caution">
    <text evidence="2">The sequence shown here is derived from an EMBL/GenBank/DDBJ whole genome shotgun (WGS) entry which is preliminary data.</text>
</comment>
<feature type="transmembrane region" description="Helical" evidence="1">
    <location>
        <begin position="118"/>
        <end position="138"/>
    </location>
</feature>
<gene>
    <name evidence="2" type="primary">gb08302</name>
    <name evidence="2" type="ORF">PR202_gb08302</name>
</gene>
<feature type="transmembrane region" description="Helical" evidence="1">
    <location>
        <begin position="184"/>
        <end position="203"/>
    </location>
</feature>
<reference evidence="2" key="1">
    <citation type="journal article" date="2018" name="DNA Res.">
        <title>Multiple hybrid de novo genome assembly of finger millet, an orphan allotetraploid crop.</title>
        <authorList>
            <person name="Hatakeyama M."/>
            <person name="Aluri S."/>
            <person name="Balachadran M.T."/>
            <person name="Sivarajan S.R."/>
            <person name="Patrignani A."/>
            <person name="Gruter S."/>
            <person name="Poveda L."/>
            <person name="Shimizu-Inatsugi R."/>
            <person name="Baeten J."/>
            <person name="Francoijs K.J."/>
            <person name="Nataraja K.N."/>
            <person name="Reddy Y.A.N."/>
            <person name="Phadnis S."/>
            <person name="Ravikumar R.L."/>
            <person name="Schlapbach R."/>
            <person name="Sreeman S.M."/>
            <person name="Shimizu K.K."/>
        </authorList>
    </citation>
    <scope>NUCLEOTIDE SEQUENCE</scope>
</reference>
<evidence type="ECO:0000256" key="1">
    <source>
        <dbReference type="SAM" id="Phobius"/>
    </source>
</evidence>
<name>A0AAV5EEA9_ELECO</name>
<organism evidence="2 3">
    <name type="scientific">Eleusine coracana subsp. coracana</name>
    <dbReference type="NCBI Taxonomy" id="191504"/>
    <lineage>
        <taxon>Eukaryota</taxon>
        <taxon>Viridiplantae</taxon>
        <taxon>Streptophyta</taxon>
        <taxon>Embryophyta</taxon>
        <taxon>Tracheophyta</taxon>
        <taxon>Spermatophyta</taxon>
        <taxon>Magnoliopsida</taxon>
        <taxon>Liliopsida</taxon>
        <taxon>Poales</taxon>
        <taxon>Poaceae</taxon>
        <taxon>PACMAD clade</taxon>
        <taxon>Chloridoideae</taxon>
        <taxon>Cynodonteae</taxon>
        <taxon>Eleusininae</taxon>
        <taxon>Eleusine</taxon>
    </lineage>
</organism>
<keyword evidence="3" id="KW-1185">Reference proteome</keyword>
<keyword evidence="1" id="KW-1133">Transmembrane helix</keyword>
<feature type="transmembrane region" description="Helical" evidence="1">
    <location>
        <begin position="150"/>
        <end position="168"/>
    </location>
</feature>
<sequence>MKSFVFGGAQVLHVNLRAGSGAASQFEIFTRRLRYGSAYRKGSGLRHPIQPRVKIPALPSQEGTSSATHLRNLGVFGFVFPNPTIPISSFDDPASHSPALGHQPDLLCPPPVHQQPHVIVIIVLAGLFFNLNLFSGVSDISTILDPRIRILLTSALSLFLPVMCNVFSEAKNAAVARHSSAGDLPLMAGLILAWMLLLVELLCKRVDEIRMRGLSSTDQRAGRVVWLGNLVFFNIKTTRRKVVFSILWNLYATRVVQRIVFIELGKRSHAHGKKCPAHQLIHGTDARTTTSHGHGSWRCGASCSPPLG</sequence>
<keyword evidence="1" id="KW-0472">Membrane</keyword>
<evidence type="ECO:0000313" key="3">
    <source>
        <dbReference type="Proteomes" id="UP001054889"/>
    </source>
</evidence>
<dbReference type="EMBL" id="BQKI01000075">
    <property type="protein sequence ID" value="GJN20869.1"/>
    <property type="molecule type" value="Genomic_DNA"/>
</dbReference>
<keyword evidence="1" id="KW-0812">Transmembrane</keyword>
<dbReference type="Proteomes" id="UP001054889">
    <property type="component" value="Unassembled WGS sequence"/>
</dbReference>
<protein>
    <submittedName>
        <fullName evidence="2">Uncharacterized protein</fullName>
    </submittedName>
</protein>
<dbReference type="AlphaFoldDB" id="A0AAV5EEA9"/>